<sequence>MGSINVQPPSGLRNVTEVFIYLRNNKHQNRAFLNEGFADTRDENFSLISLDENKVTAGSVQPPSWVNVVDEISYELERIQSRKNLLKDFQQKHLKRPDFSDETSAKEQEKIKELTEEVTNIFTHVRRLIRLLQEAETSRRPKLEQLRENVTASFLFTLNNLLNEFRSNQSNYVRQIDARKKNVDSFLLATDHNTGAFDVFNEIDENNSTEDLTIDQLQAIVENENMVREREKEVIKISKSILELNTLFKDLASLVLDQGTILDRIDYNVEQSVIKIKSAFQNVQKAEQYSRNRKMHFIVVLAGIALFLLLLLIATKL</sequence>
<reference evidence="2" key="1">
    <citation type="submission" date="2022-11" db="UniProtKB">
        <authorList>
            <consortium name="WormBaseParasite"/>
        </authorList>
    </citation>
    <scope>IDENTIFICATION</scope>
</reference>
<dbReference type="Proteomes" id="UP000887580">
    <property type="component" value="Unplaced"/>
</dbReference>
<dbReference type="WBParaSite" id="PS1159_v2.g19628.t1">
    <property type="protein sequence ID" value="PS1159_v2.g19628.t1"/>
    <property type="gene ID" value="PS1159_v2.g19628"/>
</dbReference>
<accession>A0AC35FPL1</accession>
<evidence type="ECO:0000313" key="1">
    <source>
        <dbReference type="Proteomes" id="UP000887580"/>
    </source>
</evidence>
<name>A0AC35FPL1_9BILA</name>
<evidence type="ECO:0000313" key="2">
    <source>
        <dbReference type="WBParaSite" id="PS1159_v2.g19628.t1"/>
    </source>
</evidence>
<organism evidence="1 2">
    <name type="scientific">Panagrolaimus sp. PS1159</name>
    <dbReference type="NCBI Taxonomy" id="55785"/>
    <lineage>
        <taxon>Eukaryota</taxon>
        <taxon>Metazoa</taxon>
        <taxon>Ecdysozoa</taxon>
        <taxon>Nematoda</taxon>
        <taxon>Chromadorea</taxon>
        <taxon>Rhabditida</taxon>
        <taxon>Tylenchina</taxon>
        <taxon>Panagrolaimomorpha</taxon>
        <taxon>Panagrolaimoidea</taxon>
        <taxon>Panagrolaimidae</taxon>
        <taxon>Panagrolaimus</taxon>
    </lineage>
</organism>
<proteinExistence type="predicted"/>
<protein>
    <submittedName>
        <fullName evidence="2">t-SNARE coiled-coil homology domain-containing protein</fullName>
    </submittedName>
</protein>